<gene>
    <name evidence="13" type="ORF">GA0070560_11152</name>
</gene>
<dbReference type="InterPro" id="IPR050857">
    <property type="entry name" value="D-2-hydroxyacid_DH"/>
</dbReference>
<sequence>MNPVVLIAEELAPAAIEVLAHDFDVRHVDGTDRPALLSALSEADAVIVRSATQIDAEAIAAAPRLKVVARAGVGLDNVEVPAATARGVMVVNAPTSNIVSAAEQAVALLLAVARNTAAASAALKAGEWKRSKYTGVELQGKTVGVVGLGRIGVLFASRIAAFGTRLIAYDPYIQPARAAQLGVRLVGLEELLREADFISIHLPKTPETVGLIGEKELAIVKPGVRIVNAARGGLVDEQALADAIAEGRVAGVGVDVYAKEPCTSSPLFAFDNVVATPHLGASTHEAQDKAGLAVAKSVKLALQGEFVPDAVNVQAGGVVAEDVRPLLPLAEKLGRAFTAVAGGIASSVTVEVRGEIVNHEVSVLKLAATKGLFSSVVEEQVTYVNAPHLAAERGVEVTLTTQAETIDHPNLVTVRGALPDGRTVSVSGTVTPAGPRDVIKLTEVDGFDVEIGAEGILLFLRYVDRPGVVGTVGTLLGEAGVNIAAMQVARREAGGETLMTLTVDQALGADLLTSAADSIGATSASAADLRDE</sequence>
<evidence type="ECO:0000313" key="13">
    <source>
        <dbReference type="EMBL" id="SCG57392.1"/>
    </source>
</evidence>
<keyword evidence="7 11" id="KW-0520">NAD</keyword>
<dbReference type="OrthoDB" id="9793626at2"/>
<dbReference type="Proteomes" id="UP000199408">
    <property type="component" value="Unassembled WGS sequence"/>
</dbReference>
<evidence type="ECO:0000256" key="3">
    <source>
        <dbReference type="ARBA" id="ARBA00005854"/>
    </source>
</evidence>
<evidence type="ECO:0000256" key="5">
    <source>
        <dbReference type="ARBA" id="ARBA00022605"/>
    </source>
</evidence>
<keyword evidence="5 11" id="KW-0028">Amino-acid biosynthesis</keyword>
<dbReference type="PROSITE" id="PS00671">
    <property type="entry name" value="D_2_HYDROXYACID_DH_3"/>
    <property type="match status" value="1"/>
</dbReference>
<dbReference type="InterPro" id="IPR029752">
    <property type="entry name" value="D-isomer_DH_CS1"/>
</dbReference>
<dbReference type="InterPro" id="IPR045626">
    <property type="entry name" value="PGDH_ASB_dom"/>
</dbReference>
<dbReference type="InterPro" id="IPR002912">
    <property type="entry name" value="ACT_dom"/>
</dbReference>
<dbReference type="GO" id="GO:0004617">
    <property type="term" value="F:phosphoglycerate dehydrogenase activity"/>
    <property type="evidence" value="ECO:0007669"/>
    <property type="project" value="UniProtKB-UniRule"/>
</dbReference>
<evidence type="ECO:0000256" key="4">
    <source>
        <dbReference type="ARBA" id="ARBA00021582"/>
    </source>
</evidence>
<dbReference type="Pfam" id="PF19304">
    <property type="entry name" value="PGDH_inter"/>
    <property type="match status" value="1"/>
</dbReference>
<dbReference type="SUPFAM" id="SSF52283">
    <property type="entry name" value="Formate/glycerate dehydrogenase catalytic domain-like"/>
    <property type="match status" value="1"/>
</dbReference>
<dbReference type="STRING" id="47864.GA0070560_11152"/>
<dbReference type="RefSeq" id="WP_091297862.1">
    <property type="nucleotide sequence ID" value="NZ_FMDN01000011.1"/>
</dbReference>
<evidence type="ECO:0000256" key="11">
    <source>
        <dbReference type="RuleBase" id="RU363003"/>
    </source>
</evidence>
<evidence type="ECO:0000256" key="6">
    <source>
        <dbReference type="ARBA" id="ARBA00023002"/>
    </source>
</evidence>
<dbReference type="AlphaFoldDB" id="A0A1C5IG32"/>
<reference evidence="14" key="1">
    <citation type="submission" date="2016-06" db="EMBL/GenBank/DDBJ databases">
        <authorList>
            <person name="Varghese N."/>
        </authorList>
    </citation>
    <scope>NUCLEOTIDE SEQUENCE [LARGE SCALE GENOMIC DNA]</scope>
    <source>
        <strain evidence="14">DSM 43171</strain>
    </source>
</reference>
<dbReference type="InterPro" id="IPR045865">
    <property type="entry name" value="ACT-like_dom_sf"/>
</dbReference>
<dbReference type="InterPro" id="IPR029753">
    <property type="entry name" value="D-isomer_DH_CS"/>
</dbReference>
<dbReference type="Gene3D" id="3.30.1330.90">
    <property type="entry name" value="D-3-phosphoglycerate dehydrogenase, domain 3"/>
    <property type="match status" value="1"/>
</dbReference>
<dbReference type="PANTHER" id="PTHR42789">
    <property type="entry name" value="D-ISOMER SPECIFIC 2-HYDROXYACID DEHYDROGENASE FAMILY PROTEIN (AFU_ORTHOLOGUE AFUA_6G10090)"/>
    <property type="match status" value="1"/>
</dbReference>
<evidence type="ECO:0000256" key="9">
    <source>
        <dbReference type="ARBA" id="ARBA00048126"/>
    </source>
</evidence>
<dbReference type="SUPFAM" id="SSF51735">
    <property type="entry name" value="NAD(P)-binding Rossmann-fold domains"/>
    <property type="match status" value="1"/>
</dbReference>
<dbReference type="UniPathway" id="UPA00135">
    <property type="reaction ID" value="UER00196"/>
</dbReference>
<dbReference type="GO" id="GO:0051287">
    <property type="term" value="F:NAD binding"/>
    <property type="evidence" value="ECO:0007669"/>
    <property type="project" value="UniProtKB-UniRule"/>
</dbReference>
<dbReference type="SUPFAM" id="SSF143548">
    <property type="entry name" value="Serine metabolism enzymes domain"/>
    <property type="match status" value="1"/>
</dbReference>
<dbReference type="CDD" id="cd04902">
    <property type="entry name" value="ACT_3PGDH-xct"/>
    <property type="match status" value="1"/>
</dbReference>
<dbReference type="CDD" id="cd12173">
    <property type="entry name" value="PGDH_4"/>
    <property type="match status" value="1"/>
</dbReference>
<evidence type="ECO:0000313" key="14">
    <source>
        <dbReference type="Proteomes" id="UP000199408"/>
    </source>
</evidence>
<dbReference type="NCBIfam" id="TIGR01327">
    <property type="entry name" value="PGDH"/>
    <property type="match status" value="1"/>
</dbReference>
<dbReference type="InterPro" id="IPR006139">
    <property type="entry name" value="D-isomer_2_OHA_DH_cat_dom"/>
</dbReference>
<comment type="catalytic activity">
    <reaction evidence="10 11">
        <text>(2R)-3-phosphoglycerate + NAD(+) = 3-phosphooxypyruvate + NADH + H(+)</text>
        <dbReference type="Rhea" id="RHEA:12641"/>
        <dbReference type="ChEBI" id="CHEBI:15378"/>
        <dbReference type="ChEBI" id="CHEBI:18110"/>
        <dbReference type="ChEBI" id="CHEBI:57540"/>
        <dbReference type="ChEBI" id="CHEBI:57945"/>
        <dbReference type="ChEBI" id="CHEBI:58272"/>
        <dbReference type="EC" id="1.1.1.95"/>
    </reaction>
</comment>
<name>A0A1C5IG32_9ACTN</name>
<evidence type="ECO:0000256" key="8">
    <source>
        <dbReference type="ARBA" id="ARBA00023299"/>
    </source>
</evidence>
<dbReference type="Pfam" id="PF00389">
    <property type="entry name" value="2-Hacid_dh"/>
    <property type="match status" value="1"/>
</dbReference>
<dbReference type="InterPro" id="IPR036291">
    <property type="entry name" value="NAD(P)-bd_dom_sf"/>
</dbReference>
<dbReference type="Gene3D" id="3.30.70.260">
    <property type="match status" value="1"/>
</dbReference>
<dbReference type="InterPro" id="IPR029009">
    <property type="entry name" value="ASB_dom_sf"/>
</dbReference>
<comment type="function">
    <text evidence="1">Catalyzes the reversible oxidation of 3-phospho-D-glycerate to 3-phosphonooxypyruvate, the first step of the phosphorylated L-serine biosynthesis pathway. Also catalyzes the reversible oxidation of 2-hydroxyglutarate to 2-oxoglutarate.</text>
</comment>
<dbReference type="Pfam" id="PF02826">
    <property type="entry name" value="2-Hacid_dh_C"/>
    <property type="match status" value="1"/>
</dbReference>
<evidence type="ECO:0000259" key="12">
    <source>
        <dbReference type="PROSITE" id="PS51671"/>
    </source>
</evidence>
<evidence type="ECO:0000256" key="1">
    <source>
        <dbReference type="ARBA" id="ARBA00003800"/>
    </source>
</evidence>
<dbReference type="Gene3D" id="3.40.50.720">
    <property type="entry name" value="NAD(P)-binding Rossmann-like Domain"/>
    <property type="match status" value="2"/>
</dbReference>
<feature type="domain" description="ACT" evidence="12">
    <location>
        <begin position="457"/>
        <end position="532"/>
    </location>
</feature>
<dbReference type="PROSITE" id="PS00670">
    <property type="entry name" value="D_2_HYDROXYACID_DH_2"/>
    <property type="match status" value="1"/>
</dbReference>
<dbReference type="EMBL" id="FMDN01000011">
    <property type="protein sequence ID" value="SCG57392.1"/>
    <property type="molecule type" value="Genomic_DNA"/>
</dbReference>
<dbReference type="GO" id="GO:0006564">
    <property type="term" value="P:L-serine biosynthetic process"/>
    <property type="evidence" value="ECO:0007669"/>
    <property type="project" value="UniProtKB-UniRule"/>
</dbReference>
<dbReference type="InterPro" id="IPR006236">
    <property type="entry name" value="PGDH"/>
</dbReference>
<proteinExistence type="inferred from homology"/>
<keyword evidence="6 11" id="KW-0560">Oxidoreductase</keyword>
<dbReference type="InterPro" id="IPR006140">
    <property type="entry name" value="D-isomer_DH_NAD-bd"/>
</dbReference>
<dbReference type="Pfam" id="PF01842">
    <property type="entry name" value="ACT"/>
    <property type="match status" value="1"/>
</dbReference>
<organism evidence="13 14">
    <name type="scientific">Micromonospora halophytica</name>
    <dbReference type="NCBI Taxonomy" id="47864"/>
    <lineage>
        <taxon>Bacteria</taxon>
        <taxon>Bacillati</taxon>
        <taxon>Actinomycetota</taxon>
        <taxon>Actinomycetes</taxon>
        <taxon>Micromonosporales</taxon>
        <taxon>Micromonosporaceae</taxon>
        <taxon>Micromonospora</taxon>
    </lineage>
</organism>
<dbReference type="PANTHER" id="PTHR42789:SF1">
    <property type="entry name" value="D-ISOMER SPECIFIC 2-HYDROXYACID DEHYDROGENASE FAMILY PROTEIN (AFU_ORTHOLOGUE AFUA_6G10090)"/>
    <property type="match status" value="1"/>
</dbReference>
<dbReference type="SUPFAM" id="SSF55021">
    <property type="entry name" value="ACT-like"/>
    <property type="match status" value="1"/>
</dbReference>
<dbReference type="EC" id="1.1.1.95" evidence="11"/>
<evidence type="ECO:0000256" key="2">
    <source>
        <dbReference type="ARBA" id="ARBA00005216"/>
    </source>
</evidence>
<comment type="pathway">
    <text evidence="2 11">Amino-acid biosynthesis; L-serine biosynthesis; L-serine from 3-phospho-D-glycerate: step 1/3.</text>
</comment>
<evidence type="ECO:0000256" key="7">
    <source>
        <dbReference type="ARBA" id="ARBA00023027"/>
    </source>
</evidence>
<dbReference type="PROSITE" id="PS51671">
    <property type="entry name" value="ACT"/>
    <property type="match status" value="1"/>
</dbReference>
<dbReference type="PROSITE" id="PS00065">
    <property type="entry name" value="D_2_HYDROXYACID_DH_1"/>
    <property type="match status" value="1"/>
</dbReference>
<comment type="similarity">
    <text evidence="3 11">Belongs to the D-isomer specific 2-hydroxyacid dehydrogenase family.</text>
</comment>
<keyword evidence="8 11" id="KW-0718">Serine biosynthesis</keyword>
<accession>A0A1C5IG32</accession>
<comment type="catalytic activity">
    <reaction evidence="9">
        <text>(R)-2-hydroxyglutarate + NAD(+) = 2-oxoglutarate + NADH + H(+)</text>
        <dbReference type="Rhea" id="RHEA:49612"/>
        <dbReference type="ChEBI" id="CHEBI:15378"/>
        <dbReference type="ChEBI" id="CHEBI:15801"/>
        <dbReference type="ChEBI" id="CHEBI:16810"/>
        <dbReference type="ChEBI" id="CHEBI:57540"/>
        <dbReference type="ChEBI" id="CHEBI:57945"/>
        <dbReference type="EC" id="1.1.1.399"/>
    </reaction>
</comment>
<dbReference type="FunFam" id="3.40.50.720:FF:000021">
    <property type="entry name" value="D-3-phosphoglycerate dehydrogenase"/>
    <property type="match status" value="1"/>
</dbReference>
<keyword evidence="14" id="KW-1185">Reference proteome</keyword>
<evidence type="ECO:0000256" key="10">
    <source>
        <dbReference type="ARBA" id="ARBA00048731"/>
    </source>
</evidence>
<protein>
    <recommendedName>
        <fullName evidence="4 11">D-3-phosphoglycerate dehydrogenase</fullName>
        <ecNumber evidence="11">1.1.1.95</ecNumber>
    </recommendedName>
</protein>